<proteinExistence type="predicted"/>
<feature type="domain" description="ENPP1-3/EXOG-like endonuclease/phosphodiesterase" evidence="2">
    <location>
        <begin position="57"/>
        <end position="269"/>
    </location>
</feature>
<dbReference type="Pfam" id="PF01223">
    <property type="entry name" value="Endonuclease_NS"/>
    <property type="match status" value="1"/>
</dbReference>
<dbReference type="SUPFAM" id="SSF54060">
    <property type="entry name" value="His-Me finger endonucleases"/>
    <property type="match status" value="1"/>
</dbReference>
<dbReference type="InterPro" id="IPR044925">
    <property type="entry name" value="His-Me_finger_sf"/>
</dbReference>
<dbReference type="PANTHER" id="PTHR21472:SF26">
    <property type="entry name" value="ENDONUCLEASE DOMAIN CONTAINING 1"/>
    <property type="match status" value="1"/>
</dbReference>
<feature type="chain" id="PRO_5029860822" evidence="1">
    <location>
        <begin position="20"/>
        <end position="276"/>
    </location>
</feature>
<sequence>MLRLLLLQVLASCLWLGHSEVVTSPASCPQFFYQGITPNEALEPQKPAWICQRYNNSYHFATLYDRDRRIPVYSAYVYEPGTAKRPHSWWFVEPQLIGKNNLKEMERESVLIEQHKFTSQDIEKSQAVLDDYKKMQGLDRGHLSPNGHLTSRESKTATFTLTNVVPQDSNLNNGEWNIYERKTMPKATQSCDTTYVITGAVPGNTYVANDRVNRPSHIWSAACCLVGTTPTDAWGVIAENDKNDKFPLLKLWQLEETLTELYGGKKVTLFDSACPR</sequence>
<feature type="non-terminal residue" evidence="4">
    <location>
        <position position="276"/>
    </location>
</feature>
<dbReference type="EMBL" id="VZTJ01000024">
    <property type="protein sequence ID" value="NXB97638.1"/>
    <property type="molecule type" value="Genomic_DNA"/>
</dbReference>
<evidence type="ECO:0000259" key="3">
    <source>
        <dbReference type="SMART" id="SM00892"/>
    </source>
</evidence>
<dbReference type="SMART" id="SM00892">
    <property type="entry name" value="Endonuclease_NS"/>
    <property type="match status" value="1"/>
</dbReference>
<dbReference type="SMART" id="SM00477">
    <property type="entry name" value="NUC"/>
    <property type="match status" value="1"/>
</dbReference>
<dbReference type="Proteomes" id="UP000526602">
    <property type="component" value="Unassembled WGS sequence"/>
</dbReference>
<dbReference type="GO" id="GO:0003676">
    <property type="term" value="F:nucleic acid binding"/>
    <property type="evidence" value="ECO:0007669"/>
    <property type="project" value="InterPro"/>
</dbReference>
<name>A0A7K8G161_ORTSP</name>
<dbReference type="AlphaFoldDB" id="A0A7K8G161"/>
<dbReference type="InterPro" id="IPR020821">
    <property type="entry name" value="ENPP1-3/EXOG-like_nuc-like"/>
</dbReference>
<feature type="signal peptide" evidence="1">
    <location>
        <begin position="1"/>
        <end position="19"/>
    </location>
</feature>
<feature type="non-terminal residue" evidence="4">
    <location>
        <position position="1"/>
    </location>
</feature>
<evidence type="ECO:0000256" key="1">
    <source>
        <dbReference type="SAM" id="SignalP"/>
    </source>
</evidence>
<protein>
    <submittedName>
        <fullName evidence="4">ENDD1 protein</fullName>
    </submittedName>
</protein>
<organism evidence="4 5">
    <name type="scientific">Orthonyx spaldingii</name>
    <name type="common">Chowchilla</name>
    <dbReference type="NCBI Taxonomy" id="38397"/>
    <lineage>
        <taxon>Eukaryota</taxon>
        <taxon>Metazoa</taxon>
        <taxon>Chordata</taxon>
        <taxon>Craniata</taxon>
        <taxon>Vertebrata</taxon>
        <taxon>Euteleostomi</taxon>
        <taxon>Archelosauria</taxon>
        <taxon>Archosauria</taxon>
        <taxon>Dinosauria</taxon>
        <taxon>Saurischia</taxon>
        <taxon>Theropoda</taxon>
        <taxon>Coelurosauria</taxon>
        <taxon>Aves</taxon>
        <taxon>Neognathae</taxon>
        <taxon>Neoaves</taxon>
        <taxon>Telluraves</taxon>
        <taxon>Australaves</taxon>
        <taxon>Passeriformes</taxon>
        <taxon>Corvoidea</taxon>
        <taxon>Orthonychidae</taxon>
        <taxon>Orthonyx</taxon>
    </lineage>
</organism>
<dbReference type="InterPro" id="IPR001604">
    <property type="entry name" value="Endo_G_ENPP1-like_dom"/>
</dbReference>
<dbReference type="GO" id="GO:0016787">
    <property type="term" value="F:hydrolase activity"/>
    <property type="evidence" value="ECO:0007669"/>
    <property type="project" value="InterPro"/>
</dbReference>
<reference evidence="4 5" key="1">
    <citation type="submission" date="2019-09" db="EMBL/GenBank/DDBJ databases">
        <title>Bird 10,000 Genomes (B10K) Project - Family phase.</title>
        <authorList>
            <person name="Zhang G."/>
        </authorList>
    </citation>
    <scope>NUCLEOTIDE SEQUENCE [LARGE SCALE GENOMIC DNA]</scope>
    <source>
        <strain evidence="4">B10K-DU-029-32</strain>
        <tissue evidence="4">Liver or heart</tissue>
    </source>
</reference>
<dbReference type="PANTHER" id="PTHR21472">
    <property type="entry name" value="ENDONUCLEASE DOMAIN-CONTAINING 1 PROTEIN ENDOD1"/>
    <property type="match status" value="1"/>
</dbReference>
<feature type="domain" description="DNA/RNA non-specific endonuclease/pyrophosphatase/phosphodiesterase" evidence="3">
    <location>
        <begin position="56"/>
        <end position="269"/>
    </location>
</feature>
<accession>A0A7K8G161</accession>
<dbReference type="InterPro" id="IPR039015">
    <property type="entry name" value="ENDOD1"/>
</dbReference>
<keyword evidence="5" id="KW-1185">Reference proteome</keyword>
<gene>
    <name evidence="4" type="primary">Endod1_1</name>
    <name evidence="4" type="ORF">ORTSPA_R08493</name>
</gene>
<comment type="caution">
    <text evidence="4">The sequence shown here is derived from an EMBL/GenBank/DDBJ whole genome shotgun (WGS) entry which is preliminary data.</text>
</comment>
<evidence type="ECO:0000313" key="5">
    <source>
        <dbReference type="Proteomes" id="UP000526602"/>
    </source>
</evidence>
<evidence type="ECO:0000313" key="4">
    <source>
        <dbReference type="EMBL" id="NXB97638.1"/>
    </source>
</evidence>
<dbReference type="GO" id="GO:0046872">
    <property type="term" value="F:metal ion binding"/>
    <property type="evidence" value="ECO:0007669"/>
    <property type="project" value="InterPro"/>
</dbReference>
<dbReference type="InterPro" id="IPR044929">
    <property type="entry name" value="DNA/RNA_non-sp_Endonuclease_sf"/>
</dbReference>
<dbReference type="Gene3D" id="3.40.570.10">
    <property type="entry name" value="Extracellular Endonuclease, subunit A"/>
    <property type="match status" value="1"/>
</dbReference>
<evidence type="ECO:0000259" key="2">
    <source>
        <dbReference type="SMART" id="SM00477"/>
    </source>
</evidence>
<keyword evidence="1" id="KW-0732">Signal</keyword>